<dbReference type="InterPro" id="IPR020471">
    <property type="entry name" value="AKR"/>
</dbReference>
<dbReference type="RefSeq" id="WP_149668957.1">
    <property type="nucleotide sequence ID" value="NZ_VTUZ01000003.1"/>
</dbReference>
<dbReference type="InterPro" id="IPR050523">
    <property type="entry name" value="AKR_Detox_Biosynth"/>
</dbReference>
<protein>
    <submittedName>
        <fullName evidence="3">Aldo/keto reductase</fullName>
    </submittedName>
</protein>
<dbReference type="Pfam" id="PF00248">
    <property type="entry name" value="Aldo_ket_red"/>
    <property type="match status" value="1"/>
</dbReference>
<reference evidence="3 4" key="1">
    <citation type="submission" date="2019-08" db="EMBL/GenBank/DDBJ databases">
        <title>Paraburkholderia sp. DCY113.</title>
        <authorList>
            <person name="Kang J."/>
        </authorList>
    </citation>
    <scope>NUCLEOTIDE SEQUENCE [LARGE SCALE GENOMIC DNA]</scope>
    <source>
        <strain evidence="3 4">DCY113</strain>
    </source>
</reference>
<sequence>MEYRQLGRSGLKVSTLTLGTMMFGGPTDQTTAERIFESAREQGVNSIDSADVYAGGESERVVGRCIAAQRDRWVLATKIASPLAEGDVNARGASRKHMIRAVEASLKRLNTDYIDLLYLHAEDHQTPVDETVRALNDLIQSGKIRYYGLSNHRGWKIAEFAHTAQALGLAAPVASQPLYNIANRQAEAEQLTSAHRYGLGVISYSPLARGVLTGKYEMGVAPASDTRAGRGDRRLQQAEWRPESLELARRVDEHARARGLSAGQFALAWVLNSRYISSTIAGPRTEAQWSDYQPALSYRLTAEDEAFVDSLVTTGHPSTPGFNDPKHPFFGRITYHGSQEL</sequence>
<dbReference type="GO" id="GO:0016491">
    <property type="term" value="F:oxidoreductase activity"/>
    <property type="evidence" value="ECO:0007669"/>
    <property type="project" value="UniProtKB-KW"/>
</dbReference>
<dbReference type="EMBL" id="VTUZ01000003">
    <property type="protein sequence ID" value="KAA1014390.1"/>
    <property type="molecule type" value="Genomic_DNA"/>
</dbReference>
<dbReference type="PANTHER" id="PTHR43364:SF4">
    <property type="entry name" value="NAD(P)-LINKED OXIDOREDUCTASE SUPERFAMILY PROTEIN"/>
    <property type="match status" value="1"/>
</dbReference>
<evidence type="ECO:0000259" key="2">
    <source>
        <dbReference type="Pfam" id="PF00248"/>
    </source>
</evidence>
<accession>A0A5B0HH54</accession>
<dbReference type="Gene3D" id="3.20.20.100">
    <property type="entry name" value="NADP-dependent oxidoreductase domain"/>
    <property type="match status" value="1"/>
</dbReference>
<feature type="domain" description="NADP-dependent oxidoreductase" evidence="2">
    <location>
        <begin position="16"/>
        <end position="311"/>
    </location>
</feature>
<name>A0A5B0HH54_9BURK</name>
<organism evidence="3 4">
    <name type="scientific">Paraburkholderia panacisoli</name>
    <dbReference type="NCBI Taxonomy" id="2603818"/>
    <lineage>
        <taxon>Bacteria</taxon>
        <taxon>Pseudomonadati</taxon>
        <taxon>Pseudomonadota</taxon>
        <taxon>Betaproteobacteria</taxon>
        <taxon>Burkholderiales</taxon>
        <taxon>Burkholderiaceae</taxon>
        <taxon>Paraburkholderia</taxon>
    </lineage>
</organism>
<dbReference type="PANTHER" id="PTHR43364">
    <property type="entry name" value="NADH-SPECIFIC METHYLGLYOXAL REDUCTASE-RELATED"/>
    <property type="match status" value="1"/>
</dbReference>
<evidence type="ECO:0000256" key="1">
    <source>
        <dbReference type="ARBA" id="ARBA00023002"/>
    </source>
</evidence>
<dbReference type="GO" id="GO:0005829">
    <property type="term" value="C:cytosol"/>
    <property type="evidence" value="ECO:0007669"/>
    <property type="project" value="TreeGrafter"/>
</dbReference>
<keyword evidence="1" id="KW-0560">Oxidoreductase</keyword>
<proteinExistence type="predicted"/>
<keyword evidence="4" id="KW-1185">Reference proteome</keyword>
<comment type="caution">
    <text evidence="3">The sequence shown here is derived from an EMBL/GenBank/DDBJ whole genome shotgun (WGS) entry which is preliminary data.</text>
</comment>
<dbReference type="FunFam" id="3.20.20.100:FF:000004">
    <property type="entry name" value="Oxidoreductase, aldo/keto reductase"/>
    <property type="match status" value="1"/>
</dbReference>
<dbReference type="Proteomes" id="UP000325273">
    <property type="component" value="Unassembled WGS sequence"/>
</dbReference>
<dbReference type="AlphaFoldDB" id="A0A5B0HH54"/>
<evidence type="ECO:0000313" key="3">
    <source>
        <dbReference type="EMBL" id="KAA1014390.1"/>
    </source>
</evidence>
<dbReference type="InterPro" id="IPR023210">
    <property type="entry name" value="NADP_OxRdtase_dom"/>
</dbReference>
<gene>
    <name evidence="3" type="ORF">FVF58_05910</name>
</gene>
<evidence type="ECO:0000313" key="4">
    <source>
        <dbReference type="Proteomes" id="UP000325273"/>
    </source>
</evidence>
<dbReference type="InterPro" id="IPR036812">
    <property type="entry name" value="NAD(P)_OxRdtase_dom_sf"/>
</dbReference>
<dbReference type="PRINTS" id="PR00069">
    <property type="entry name" value="ALDKETRDTASE"/>
</dbReference>
<dbReference type="SUPFAM" id="SSF51430">
    <property type="entry name" value="NAD(P)-linked oxidoreductase"/>
    <property type="match status" value="1"/>
</dbReference>